<accession>A0A8C9PTN4</accession>
<evidence type="ECO:0000313" key="2">
    <source>
        <dbReference type="Ensembl" id="ENSSDAP00000015436.1"/>
    </source>
</evidence>
<dbReference type="AlphaFoldDB" id="A0A8C9PTN4"/>
<keyword evidence="3" id="KW-1185">Reference proteome</keyword>
<dbReference type="Ensembl" id="ENSSDAT00000017510.1">
    <property type="protein sequence ID" value="ENSSDAP00000015436.1"/>
    <property type="gene ID" value="ENSSDAG00000013920.1"/>
</dbReference>
<feature type="region of interest" description="Disordered" evidence="1">
    <location>
        <begin position="66"/>
        <end position="88"/>
    </location>
</feature>
<reference evidence="2" key="2">
    <citation type="submission" date="2025-09" db="UniProtKB">
        <authorList>
            <consortium name="Ensembl"/>
        </authorList>
    </citation>
    <scope>IDENTIFICATION</scope>
</reference>
<proteinExistence type="predicted"/>
<protein>
    <submittedName>
        <fullName evidence="2">Uncharacterized protein</fullName>
    </submittedName>
</protein>
<evidence type="ECO:0000256" key="1">
    <source>
        <dbReference type="SAM" id="MobiDB-lite"/>
    </source>
</evidence>
<evidence type="ECO:0000313" key="3">
    <source>
        <dbReference type="Proteomes" id="UP000694422"/>
    </source>
</evidence>
<organism evidence="2 3">
    <name type="scientific">Spermophilus dauricus</name>
    <name type="common">Daurian ground squirrel</name>
    <dbReference type="NCBI Taxonomy" id="99837"/>
    <lineage>
        <taxon>Eukaryota</taxon>
        <taxon>Metazoa</taxon>
        <taxon>Chordata</taxon>
        <taxon>Craniata</taxon>
        <taxon>Vertebrata</taxon>
        <taxon>Euteleostomi</taxon>
        <taxon>Mammalia</taxon>
        <taxon>Eutheria</taxon>
        <taxon>Euarchontoglires</taxon>
        <taxon>Glires</taxon>
        <taxon>Rodentia</taxon>
        <taxon>Sciuromorpha</taxon>
        <taxon>Sciuridae</taxon>
        <taxon>Xerinae</taxon>
        <taxon>Marmotini</taxon>
        <taxon>Spermophilus</taxon>
    </lineage>
</organism>
<name>A0A8C9PTN4_SPEDA</name>
<reference evidence="2" key="1">
    <citation type="submission" date="2025-08" db="UniProtKB">
        <authorList>
            <consortium name="Ensembl"/>
        </authorList>
    </citation>
    <scope>IDENTIFICATION</scope>
</reference>
<sequence length="88" mass="10532">MLKQQENDQNLQGEKINVCNNSDMAEVKSMFQKVLPNQGQLSGECVITMVLKCSKQHRIQFTIEKCQKKNTERERERDREREREREDF</sequence>
<dbReference type="Proteomes" id="UP000694422">
    <property type="component" value="Unplaced"/>
</dbReference>